<name>A0A6G1U375_9BACT</name>
<dbReference type="EMBL" id="VZCB01000094">
    <property type="protein sequence ID" value="MQN81866.1"/>
    <property type="molecule type" value="Genomic_DNA"/>
</dbReference>
<comment type="caution">
    <text evidence="3">The sequence shown here is derived from an EMBL/GenBank/DDBJ whole genome shotgun (WGS) entry which is preliminary data.</text>
</comment>
<dbReference type="SUPFAM" id="SSF103088">
    <property type="entry name" value="OmpA-like"/>
    <property type="match status" value="1"/>
</dbReference>
<dbReference type="InterPro" id="IPR011990">
    <property type="entry name" value="TPR-like_helical_dom_sf"/>
</dbReference>
<feature type="domain" description="DUF3868" evidence="2">
    <location>
        <begin position="28"/>
        <end position="106"/>
    </location>
</feature>
<dbReference type="Pfam" id="PF12984">
    <property type="entry name" value="DUF3868"/>
    <property type="match status" value="1"/>
</dbReference>
<feature type="chain" id="PRO_5026315443" evidence="1">
    <location>
        <begin position="26"/>
        <end position="482"/>
    </location>
</feature>
<dbReference type="Proteomes" id="UP000480425">
    <property type="component" value="Unassembled WGS sequence"/>
</dbReference>
<protein>
    <submittedName>
        <fullName evidence="3">DUF3868 domain-containing protein</fullName>
    </submittedName>
</protein>
<dbReference type="SUPFAM" id="SSF81901">
    <property type="entry name" value="HCP-like"/>
    <property type="match status" value="1"/>
</dbReference>
<dbReference type="InterPro" id="IPR024480">
    <property type="entry name" value="DUF3868"/>
</dbReference>
<keyword evidence="1" id="KW-0732">Signal</keyword>
<reference evidence="3 4" key="1">
    <citation type="submission" date="2019-09" db="EMBL/GenBank/DDBJ databases">
        <title>Distinct polysaccharide growth profiles of human intestinal Prevotella copri isolates.</title>
        <authorList>
            <person name="Fehlner-Peach H."/>
            <person name="Magnabosco C."/>
            <person name="Raghavan V."/>
            <person name="Scher J.U."/>
            <person name="Tett A."/>
            <person name="Cox L.M."/>
            <person name="Gottsegen C."/>
            <person name="Watters A."/>
            <person name="Wiltshire- Gordon J.D."/>
            <person name="Segata N."/>
            <person name="Bonneau R."/>
            <person name="Littman D.R."/>
        </authorList>
    </citation>
    <scope>NUCLEOTIDE SEQUENCE [LARGE SCALE GENOMIC DNA]</scope>
    <source>
        <strain evidence="4">iA622</strain>
    </source>
</reference>
<proteinExistence type="predicted"/>
<organism evidence="3 4">
    <name type="scientific">Segatella copri</name>
    <dbReference type="NCBI Taxonomy" id="165179"/>
    <lineage>
        <taxon>Bacteria</taxon>
        <taxon>Pseudomonadati</taxon>
        <taxon>Bacteroidota</taxon>
        <taxon>Bacteroidia</taxon>
        <taxon>Bacteroidales</taxon>
        <taxon>Prevotellaceae</taxon>
        <taxon>Segatella</taxon>
    </lineage>
</organism>
<dbReference type="OrthoDB" id="1100173at2"/>
<dbReference type="Gene3D" id="1.25.40.10">
    <property type="entry name" value="Tetratricopeptide repeat domain"/>
    <property type="match status" value="1"/>
</dbReference>
<sequence length="482" mass="54173">MKISYQITENLLGAFMLMLALPASADNRSANEIQEGKNIQVINKVIKKKGNKVSVQMDLNLDKVMLGSNKGLVYTPMIVSGEDTLKMPAVEVMGRKRYIYYLRNQQTATPNPLVVAQRNNKKPQTIHYAYTVPYSSWMKNSQMLVAHDACGCNQTLLDEGILNSLGNALSTPDKLYHAYIEPKAEPIKRRQENGSAKLNFPINKWDIVYDLGNNASELETIRKTIDLVKNDPDVTITSIILHGYASPDGRYANNEKLAHNRTQALRNYLLKTYPIDQKLFAITSTAEDWEGTRIFVENHDMPAKEQVLSIMNSNLTPDETEKAIASKAGEGFRYLVKNVWPGLRRTDYTIKYDVKAFNLEEARKVIKTRPQKLSLQEMYMVAQSYPKGSDEFNNVFDVAVRMYPEDKLANLNAAYAAIERGDKVSAEKYLKKAGNGAEADNARGCLAVMNEDYETAKTFFEKASAAGLKGAQENLEKILPNL</sequence>
<evidence type="ECO:0000313" key="4">
    <source>
        <dbReference type="Proteomes" id="UP000480425"/>
    </source>
</evidence>
<evidence type="ECO:0000313" key="3">
    <source>
        <dbReference type="EMBL" id="MQN81866.1"/>
    </source>
</evidence>
<dbReference type="RefSeq" id="WP_153125349.1">
    <property type="nucleotide sequence ID" value="NZ_VZCB01000094.1"/>
</dbReference>
<accession>A0A6G1U375</accession>
<dbReference type="Gene3D" id="3.30.1330.60">
    <property type="entry name" value="OmpA-like domain"/>
    <property type="match status" value="1"/>
</dbReference>
<feature type="signal peptide" evidence="1">
    <location>
        <begin position="1"/>
        <end position="25"/>
    </location>
</feature>
<dbReference type="InterPro" id="IPR036737">
    <property type="entry name" value="OmpA-like_sf"/>
</dbReference>
<evidence type="ECO:0000259" key="2">
    <source>
        <dbReference type="Pfam" id="PF12984"/>
    </source>
</evidence>
<dbReference type="AlphaFoldDB" id="A0A6G1U375"/>
<gene>
    <name evidence="3" type="ORF">F7D73_13130</name>
</gene>
<evidence type="ECO:0000256" key="1">
    <source>
        <dbReference type="SAM" id="SignalP"/>
    </source>
</evidence>